<dbReference type="AlphaFoldDB" id="A0A1F6P838"/>
<dbReference type="InterPro" id="IPR000073">
    <property type="entry name" value="AB_hydrolase_1"/>
</dbReference>
<evidence type="ECO:0000313" key="2">
    <source>
        <dbReference type="EMBL" id="OGH92339.1"/>
    </source>
</evidence>
<dbReference type="Pfam" id="PF00561">
    <property type="entry name" value="Abhydrolase_1"/>
    <property type="match status" value="1"/>
</dbReference>
<name>A0A1F6P838_9BACT</name>
<feature type="domain" description="AB hydrolase-1" evidence="1">
    <location>
        <begin position="37"/>
        <end position="277"/>
    </location>
</feature>
<dbReference type="EMBL" id="MFRA01000006">
    <property type="protein sequence ID" value="OGH92339.1"/>
    <property type="molecule type" value="Genomic_DNA"/>
</dbReference>
<reference evidence="2 3" key="1">
    <citation type="journal article" date="2016" name="Nat. Commun.">
        <title>Thousands of microbial genomes shed light on interconnected biogeochemical processes in an aquifer system.</title>
        <authorList>
            <person name="Anantharaman K."/>
            <person name="Brown C.T."/>
            <person name="Hug L.A."/>
            <person name="Sharon I."/>
            <person name="Castelle C.J."/>
            <person name="Probst A.J."/>
            <person name="Thomas B.C."/>
            <person name="Singh A."/>
            <person name="Wilkins M.J."/>
            <person name="Karaoz U."/>
            <person name="Brodie E.L."/>
            <person name="Williams K.H."/>
            <person name="Hubbard S.S."/>
            <person name="Banfield J.F."/>
        </authorList>
    </citation>
    <scope>NUCLEOTIDE SEQUENCE [LARGE SCALE GENOMIC DNA]</scope>
</reference>
<evidence type="ECO:0000259" key="1">
    <source>
        <dbReference type="Pfam" id="PF00561"/>
    </source>
</evidence>
<proteinExistence type="predicted"/>
<dbReference type="Gene3D" id="3.40.50.1820">
    <property type="entry name" value="alpha/beta hydrolase"/>
    <property type="match status" value="1"/>
</dbReference>
<dbReference type="SUPFAM" id="SSF53474">
    <property type="entry name" value="alpha/beta-Hydrolases"/>
    <property type="match status" value="1"/>
</dbReference>
<organism evidence="2 3">
    <name type="scientific">Candidatus Magasanikbacteria bacterium RIFOXYD1_FULL_40_23</name>
    <dbReference type="NCBI Taxonomy" id="1798705"/>
    <lineage>
        <taxon>Bacteria</taxon>
        <taxon>Candidatus Magasanikiibacteriota</taxon>
    </lineage>
</organism>
<accession>A0A1F6P838</accession>
<dbReference type="PANTHER" id="PTHR46438:SF11">
    <property type="entry name" value="LIPASE-RELATED"/>
    <property type="match status" value="1"/>
</dbReference>
<protein>
    <recommendedName>
        <fullName evidence="1">AB hydrolase-1 domain-containing protein</fullName>
    </recommendedName>
</protein>
<dbReference type="PRINTS" id="PR00111">
    <property type="entry name" value="ABHYDROLASE"/>
</dbReference>
<evidence type="ECO:0000313" key="3">
    <source>
        <dbReference type="Proteomes" id="UP000176634"/>
    </source>
</evidence>
<dbReference type="Proteomes" id="UP000176634">
    <property type="component" value="Unassembled WGS sequence"/>
</dbReference>
<gene>
    <name evidence="2" type="ORF">A2563_05135</name>
</gene>
<dbReference type="PANTHER" id="PTHR46438">
    <property type="entry name" value="ALPHA/BETA-HYDROLASES SUPERFAMILY PROTEIN"/>
    <property type="match status" value="1"/>
</dbReference>
<dbReference type="STRING" id="1798705.A2563_05135"/>
<sequence length="291" mass="33151">MDAEQKLADKMGVNYKINQCLIDGFNINYLVAGEGEPLLLIHGANIGWGMWYLNIPELSKKYKVIAIDLPGAGASDSLDFKNIDLQKTFVQLVENFLYFLGVDNIRVIGHSFGGWVAMKLAIASSINIKKIVLSDSLGFSRSIPVSQWPATFGVLTRFISKTFFKVTRENMDRFLSSAFYDKKSVLELFSQYYFESLLCSATRHPLLFFNRLSTFLRMRKELDLKSSLGLIKQPVMVVWGSEDKNVIYKNSKDFFKLIPNHKVEIIKETGHVPSLEKSNLFNSLVLNFFQD</sequence>
<comment type="caution">
    <text evidence="2">The sequence shown here is derived from an EMBL/GenBank/DDBJ whole genome shotgun (WGS) entry which is preliminary data.</text>
</comment>
<dbReference type="InterPro" id="IPR029058">
    <property type="entry name" value="AB_hydrolase_fold"/>
</dbReference>